<dbReference type="GO" id="GO:0004519">
    <property type="term" value="F:endonuclease activity"/>
    <property type="evidence" value="ECO:0007669"/>
    <property type="project" value="UniProtKB-KW"/>
</dbReference>
<evidence type="ECO:0000259" key="9">
    <source>
        <dbReference type="Pfam" id="PF03787"/>
    </source>
</evidence>
<dbReference type="EMBL" id="CP001337">
    <property type="protein sequence ID" value="ACL26287.1"/>
    <property type="molecule type" value="Genomic_DNA"/>
</dbReference>
<keyword evidence="6" id="KW-0694">RNA-binding</keyword>
<dbReference type="PANTHER" id="PTHR35579:SF3">
    <property type="entry name" value="CRISPR SYSTEM CMS ENDORIBONUCLEASE CSM3"/>
    <property type="match status" value="1"/>
</dbReference>
<protein>
    <recommendedName>
        <fullName evidence="2">CRISPR system Cms endoribonuclease Csm3</fullName>
    </recommendedName>
    <alternativeName>
        <fullName evidence="8">CRISPR type III A-associated RAMP protein Csm3</fullName>
    </alternativeName>
</protein>
<dbReference type="AlphaFoldDB" id="B8G912"/>
<evidence type="ECO:0000256" key="3">
    <source>
        <dbReference type="ARBA" id="ARBA00022722"/>
    </source>
</evidence>
<keyword evidence="7" id="KW-0051">Antiviral defense</keyword>
<accession>B8G912</accession>
<dbReference type="InterPro" id="IPR052216">
    <property type="entry name" value="CRISPR_Csm3_endoribonuclease"/>
</dbReference>
<evidence type="ECO:0000256" key="6">
    <source>
        <dbReference type="ARBA" id="ARBA00022884"/>
    </source>
</evidence>
<evidence type="ECO:0000256" key="1">
    <source>
        <dbReference type="ARBA" id="ARBA00006342"/>
    </source>
</evidence>
<reference evidence="10" key="1">
    <citation type="submission" date="2008-12" db="EMBL/GenBank/DDBJ databases">
        <title>Complete sequence of Chloroflexus aggregans DSM 9485.</title>
        <authorList>
            <consortium name="US DOE Joint Genome Institute"/>
            <person name="Lucas S."/>
            <person name="Copeland A."/>
            <person name="Lapidus A."/>
            <person name="Glavina del Rio T."/>
            <person name="Dalin E."/>
            <person name="Tice H."/>
            <person name="Pitluck S."/>
            <person name="Foster B."/>
            <person name="Larimer F."/>
            <person name="Land M."/>
            <person name="Hauser L."/>
            <person name="Kyrpides N."/>
            <person name="Mikhailova N."/>
            <person name="Bryant D."/>
            <person name="Richardson P."/>
        </authorList>
    </citation>
    <scope>NUCLEOTIDE SEQUENCE</scope>
    <source>
        <strain evidence="10">DSM 9485</strain>
    </source>
</reference>
<dbReference type="InterPro" id="IPR005537">
    <property type="entry name" value="RAMP_III_fam"/>
</dbReference>
<dbReference type="Pfam" id="PF03787">
    <property type="entry name" value="RAMPs"/>
    <property type="match status" value="1"/>
</dbReference>
<dbReference type="GO" id="GO:0051607">
    <property type="term" value="P:defense response to virus"/>
    <property type="evidence" value="ECO:0007669"/>
    <property type="project" value="UniProtKB-KW"/>
</dbReference>
<dbReference type="STRING" id="326427.Cagg_3445"/>
<evidence type="ECO:0000313" key="11">
    <source>
        <dbReference type="Proteomes" id="UP000002508"/>
    </source>
</evidence>
<dbReference type="eggNOG" id="COG1337">
    <property type="taxonomic scope" value="Bacteria"/>
</dbReference>
<dbReference type="GO" id="GO:0016787">
    <property type="term" value="F:hydrolase activity"/>
    <property type="evidence" value="ECO:0007669"/>
    <property type="project" value="UniProtKB-KW"/>
</dbReference>
<dbReference type="InterPro" id="IPR013412">
    <property type="entry name" value="CRISPR-assoc_RAMP_Csm3"/>
</dbReference>
<evidence type="ECO:0000256" key="4">
    <source>
        <dbReference type="ARBA" id="ARBA00022759"/>
    </source>
</evidence>
<proteinExistence type="inferred from homology"/>
<dbReference type="RefSeq" id="WP_015942134.1">
    <property type="nucleotide sequence ID" value="NC_011831.1"/>
</dbReference>
<comment type="similarity">
    <text evidence="1">Belongs to the CRISPR-associated Csm3 family.</text>
</comment>
<evidence type="ECO:0000256" key="8">
    <source>
        <dbReference type="ARBA" id="ARBA00033183"/>
    </source>
</evidence>
<organism evidence="10 11">
    <name type="scientific">Chloroflexus aggregans (strain MD-66 / DSM 9485)</name>
    <dbReference type="NCBI Taxonomy" id="326427"/>
    <lineage>
        <taxon>Bacteria</taxon>
        <taxon>Bacillati</taxon>
        <taxon>Chloroflexota</taxon>
        <taxon>Chloroflexia</taxon>
        <taxon>Chloroflexales</taxon>
        <taxon>Chloroflexineae</taxon>
        <taxon>Chloroflexaceae</taxon>
        <taxon>Chloroflexus</taxon>
    </lineage>
</organism>
<evidence type="ECO:0000256" key="7">
    <source>
        <dbReference type="ARBA" id="ARBA00023118"/>
    </source>
</evidence>
<evidence type="ECO:0000313" key="10">
    <source>
        <dbReference type="EMBL" id="ACL26287.1"/>
    </source>
</evidence>
<sequence length="270" mass="29668">MTRSVTLHGRIIFRANIELLTGLHIGGAAGGLEIGGLDKPVIRNPRTNQPYIPGSSLKGKLRSLLEKVYGAPQTFRVNEGVFVHVPTNEEEYTRYRPIAGVFGTLPSHQKLTISVPTRLAMRDVPLTEESEQELRQLRTDLPYTEVKWEAAIDRVTSAAAPRQIERVPAGAVFGPAEAVYSVYVGNGEQVSEVVALFGTLLEAFTYLEDDYLGGMGSRGNGQIRLCDVTIMARRLQAGSISEPQAVAQASSLRELNREQVIKHLQQIFAE</sequence>
<dbReference type="Proteomes" id="UP000002508">
    <property type="component" value="Chromosome"/>
</dbReference>
<evidence type="ECO:0000256" key="5">
    <source>
        <dbReference type="ARBA" id="ARBA00022801"/>
    </source>
</evidence>
<evidence type="ECO:0000256" key="2">
    <source>
        <dbReference type="ARBA" id="ARBA00022150"/>
    </source>
</evidence>
<keyword evidence="5" id="KW-0378">Hydrolase</keyword>
<gene>
    <name evidence="10" type="ordered locus">Cagg_3445</name>
</gene>
<dbReference type="PANTHER" id="PTHR35579">
    <property type="entry name" value="CRISPR SYSTEM CMS ENDORIBONUCLEASE CSM3"/>
    <property type="match status" value="1"/>
</dbReference>
<feature type="domain" description="CRISPR type III-associated protein" evidence="9">
    <location>
        <begin position="17"/>
        <end position="223"/>
    </location>
</feature>
<dbReference type="OrthoDB" id="1063910at2"/>
<name>B8G912_CHLAD</name>
<dbReference type="HOGENOM" id="CLU_067743_0_0_0"/>
<keyword evidence="11" id="KW-1185">Reference proteome</keyword>
<keyword evidence="3" id="KW-0540">Nuclease</keyword>
<dbReference type="NCBIfam" id="TIGR02582">
    <property type="entry name" value="cas7_TM1809"/>
    <property type="match status" value="1"/>
</dbReference>
<dbReference type="KEGG" id="cag:Cagg_3445"/>
<dbReference type="GO" id="GO:0003723">
    <property type="term" value="F:RNA binding"/>
    <property type="evidence" value="ECO:0007669"/>
    <property type="project" value="UniProtKB-KW"/>
</dbReference>
<dbReference type="CDD" id="cd09684">
    <property type="entry name" value="Csm3_III-A"/>
    <property type="match status" value="1"/>
</dbReference>
<keyword evidence="4" id="KW-0255">Endonuclease</keyword>